<dbReference type="GeneID" id="79870202"/>
<gene>
    <name evidence="2" type="ORF">P5X88_20520</name>
</gene>
<feature type="domain" description="AAA+ ATPase" evidence="1">
    <location>
        <begin position="35"/>
        <end position="177"/>
    </location>
</feature>
<comment type="caution">
    <text evidence="2">The sequence shown here is derived from an EMBL/GenBank/DDBJ whole genome shotgun (WGS) entry which is preliminary data.</text>
</comment>
<evidence type="ECO:0000313" key="3">
    <source>
        <dbReference type="Proteomes" id="UP001159179"/>
    </source>
</evidence>
<dbReference type="InterPro" id="IPR050513">
    <property type="entry name" value="RavA_ATPases"/>
</dbReference>
<dbReference type="AlphaFoldDB" id="A0AAW6SYF8"/>
<proteinExistence type="predicted"/>
<evidence type="ECO:0000259" key="1">
    <source>
        <dbReference type="SMART" id="SM00382"/>
    </source>
</evidence>
<dbReference type="Gene3D" id="3.40.50.300">
    <property type="entry name" value="P-loop containing nucleotide triphosphate hydrolases"/>
    <property type="match status" value="1"/>
</dbReference>
<name>A0AAW6SYF8_9BACI</name>
<dbReference type="Pfam" id="PF17868">
    <property type="entry name" value="AAA_lid_8"/>
    <property type="match status" value="1"/>
</dbReference>
<reference evidence="2" key="1">
    <citation type="submission" date="2023-03" db="EMBL/GenBank/DDBJ databases">
        <title>Bacterial isolates from washroom surfaces on a university campus.</title>
        <authorList>
            <person name="Holman D.B."/>
            <person name="Gzyl K.E."/>
            <person name="Taheri A.E."/>
        </authorList>
    </citation>
    <scope>NUCLEOTIDE SEQUENCE</scope>
    <source>
        <strain evidence="2">RD03</strain>
    </source>
</reference>
<dbReference type="RefSeq" id="WP_212946037.1">
    <property type="nucleotide sequence ID" value="NZ_BOQX01000010.1"/>
</dbReference>
<evidence type="ECO:0000313" key="2">
    <source>
        <dbReference type="EMBL" id="MDH5163323.1"/>
    </source>
</evidence>
<dbReference type="Proteomes" id="UP001159179">
    <property type="component" value="Unassembled WGS sequence"/>
</dbReference>
<dbReference type="InterPro" id="IPR027417">
    <property type="entry name" value="P-loop_NTPase"/>
</dbReference>
<dbReference type="PANTHER" id="PTHR32204">
    <property type="entry name" value="ATPASE RAVA"/>
    <property type="match status" value="1"/>
</dbReference>
<dbReference type="SMART" id="SM00382">
    <property type="entry name" value="AAA"/>
    <property type="match status" value="1"/>
</dbReference>
<dbReference type="Pfam" id="PF20030">
    <property type="entry name" value="bpMoxR"/>
    <property type="match status" value="1"/>
</dbReference>
<dbReference type="PANTHER" id="PTHR32204:SF0">
    <property type="entry name" value="ATPASE RAVA"/>
    <property type="match status" value="1"/>
</dbReference>
<dbReference type="EMBL" id="JAROYP010000014">
    <property type="protein sequence ID" value="MDH5163323.1"/>
    <property type="molecule type" value="Genomic_DNA"/>
</dbReference>
<protein>
    <submittedName>
        <fullName evidence="2">AAA family ATPase</fullName>
    </submittedName>
</protein>
<accession>A0AAW6SYF8</accession>
<dbReference type="InterPro" id="IPR041538">
    <property type="entry name" value="RavA-like_AAA_lid"/>
</dbReference>
<dbReference type="InterPro" id="IPR045427">
    <property type="entry name" value="MoxR"/>
</dbReference>
<sequence>MNNSIKKLNEWVKYLSCRYVEREEVIKAIYLSIIAKQHCLLVGPPGTGKSALTMDVAKSIQGMNYFQWLLGRFTTPEEIFGPVSLSELEKGIYKRNTEHKMPVSHIAFLDEIFKANSAILNALLTLINERLFYNNGVPVKTPLISVIGASNEYPEEGEGLEALFDRFLLRFEVDYIGEDASFISMLQGTQAKNPTEYLTLDDIDDLQMYCDMTNITPDVYETLKQIRTELKDEGIRPSDRRFRQSLSLLKAKAVMDGRSTVVIEDILILTDGLWETIDQKTKVQEIVTKYAQDFVKTRILEIEAEAKEIYEKVKKEQSPEISLEGTQKMKSLLKDLSQLSSQHPDREGDIQVVRNKIETCQKQIATLMLGI</sequence>
<dbReference type="CDD" id="cd00009">
    <property type="entry name" value="AAA"/>
    <property type="match status" value="1"/>
</dbReference>
<dbReference type="SUPFAM" id="SSF52540">
    <property type="entry name" value="P-loop containing nucleoside triphosphate hydrolases"/>
    <property type="match status" value="1"/>
</dbReference>
<organism evidence="2 3">
    <name type="scientific">Heyndrickxia oleronia</name>
    <dbReference type="NCBI Taxonomy" id="38875"/>
    <lineage>
        <taxon>Bacteria</taxon>
        <taxon>Bacillati</taxon>
        <taxon>Bacillota</taxon>
        <taxon>Bacilli</taxon>
        <taxon>Bacillales</taxon>
        <taxon>Bacillaceae</taxon>
        <taxon>Heyndrickxia</taxon>
    </lineage>
</organism>
<dbReference type="InterPro" id="IPR003593">
    <property type="entry name" value="AAA+_ATPase"/>
</dbReference>